<evidence type="ECO:0000256" key="2">
    <source>
        <dbReference type="ARBA" id="ARBA00022630"/>
    </source>
</evidence>
<evidence type="ECO:0000259" key="5">
    <source>
        <dbReference type="PROSITE" id="PS51387"/>
    </source>
</evidence>
<evidence type="ECO:0000256" key="1">
    <source>
        <dbReference type="ARBA" id="ARBA00005466"/>
    </source>
</evidence>
<dbReference type="Gene3D" id="3.30.465.10">
    <property type="match status" value="1"/>
</dbReference>
<evidence type="ECO:0000256" key="4">
    <source>
        <dbReference type="ARBA" id="ARBA00023002"/>
    </source>
</evidence>
<dbReference type="PANTHER" id="PTHR13878">
    <property type="entry name" value="GULONOLACTONE OXIDASE"/>
    <property type="match status" value="1"/>
</dbReference>
<protein>
    <submittedName>
        <fullName evidence="6">FAD-binding oxidoreductase</fullName>
    </submittedName>
</protein>
<keyword evidence="7" id="KW-1185">Reference proteome</keyword>
<name>A0ABX2PWC7_9RHOB</name>
<dbReference type="InterPro" id="IPR036318">
    <property type="entry name" value="FAD-bd_PCMH-like_sf"/>
</dbReference>
<dbReference type="EMBL" id="JABXWT010000023">
    <property type="protein sequence ID" value="NVO58338.1"/>
    <property type="molecule type" value="Genomic_DNA"/>
</dbReference>
<dbReference type="InterPro" id="IPR050432">
    <property type="entry name" value="FAD-linked_Oxidoreductases_BP"/>
</dbReference>
<dbReference type="PANTHER" id="PTHR13878:SF53">
    <property type="entry name" value="CYTOKININ DEHYDROGENASE 6"/>
    <property type="match status" value="1"/>
</dbReference>
<evidence type="ECO:0000256" key="3">
    <source>
        <dbReference type="ARBA" id="ARBA00022827"/>
    </source>
</evidence>
<organism evidence="6 7">
    <name type="scientific">Ruegeria haliotis</name>
    <dbReference type="NCBI Taxonomy" id="2747601"/>
    <lineage>
        <taxon>Bacteria</taxon>
        <taxon>Pseudomonadati</taxon>
        <taxon>Pseudomonadota</taxon>
        <taxon>Alphaproteobacteria</taxon>
        <taxon>Rhodobacterales</taxon>
        <taxon>Roseobacteraceae</taxon>
        <taxon>Ruegeria</taxon>
    </lineage>
</organism>
<evidence type="ECO:0000313" key="7">
    <source>
        <dbReference type="Proteomes" id="UP000630805"/>
    </source>
</evidence>
<keyword evidence="3" id="KW-0274">FAD</keyword>
<dbReference type="InterPro" id="IPR006094">
    <property type="entry name" value="Oxid_FAD_bind_N"/>
</dbReference>
<comment type="caution">
    <text evidence="6">The sequence shown here is derived from an EMBL/GenBank/DDBJ whole genome shotgun (WGS) entry which is preliminary data.</text>
</comment>
<dbReference type="InterPro" id="IPR016164">
    <property type="entry name" value="FAD-linked_Oxase-like_C"/>
</dbReference>
<dbReference type="PROSITE" id="PS51387">
    <property type="entry name" value="FAD_PCMH"/>
    <property type="match status" value="1"/>
</dbReference>
<dbReference type="InterPro" id="IPR016166">
    <property type="entry name" value="FAD-bd_PCMH"/>
</dbReference>
<gene>
    <name evidence="6" type="ORF">HW561_21360</name>
</gene>
<dbReference type="Pfam" id="PF01565">
    <property type="entry name" value="FAD_binding_4"/>
    <property type="match status" value="1"/>
</dbReference>
<reference evidence="6 7" key="1">
    <citation type="submission" date="2020-06" db="EMBL/GenBank/DDBJ databases">
        <authorList>
            <person name="Cao W.R."/>
        </authorList>
    </citation>
    <scope>NUCLEOTIDE SEQUENCE [LARGE SCALE GENOMIC DNA]</scope>
    <source>
        <strain evidence="6 7">B1Z28</strain>
    </source>
</reference>
<sequence length="418" mass="45810">MPLADYGKLYLSPLEPFVRSPQSVAEAIAHWREELSCGHRLRVRGSGHSLSGASLPRRGETLFLTHGLNQFEVVGADLLRVGSGAIMWDIRDFVAAHGLSLPVFNGGWAGPTLGGYVNAGGMGLRVPPTTREAAARGESNDGYASISETHGGFWAHVVALTLIDGRGELRQLTPEDSDFYWIFAAMGQFGLILDVTLRLQAIPGVANQFTVGQSGEIPITNPLNPSETNDLPDAVGIDWLYWFSAMVPIDEEDRFWALVGDWANRHSATLEPSGGWVGPSLNGEPIGFRYLVKRRAPVPPLLYPRDEDFVLMGVMALCRGIGKPEVETALVEAEQEFVSSIVDEGGRLYVQAENLSRSLDYADYYDADTWAHFCALKKKYDPQSLVNIGELQRSKETEPVTVAQIRRLAAATQRVLNT</sequence>
<dbReference type="RefSeq" id="WP_176867381.1">
    <property type="nucleotide sequence ID" value="NZ_JABXWT010000023.1"/>
</dbReference>
<accession>A0ABX2PWC7</accession>
<dbReference type="InterPro" id="IPR016169">
    <property type="entry name" value="FAD-bd_PCMH_sub2"/>
</dbReference>
<keyword evidence="2" id="KW-0285">Flavoprotein</keyword>
<comment type="similarity">
    <text evidence="1">Belongs to the oxygen-dependent FAD-linked oxidoreductase family.</text>
</comment>
<dbReference type="SUPFAM" id="SSF55103">
    <property type="entry name" value="FAD-linked oxidases, C-terminal domain"/>
    <property type="match status" value="1"/>
</dbReference>
<dbReference type="Proteomes" id="UP000630805">
    <property type="component" value="Unassembled WGS sequence"/>
</dbReference>
<proteinExistence type="inferred from homology"/>
<keyword evidence="4" id="KW-0560">Oxidoreductase</keyword>
<dbReference type="SUPFAM" id="SSF56176">
    <property type="entry name" value="FAD-binding/transporter-associated domain-like"/>
    <property type="match status" value="1"/>
</dbReference>
<evidence type="ECO:0000313" key="6">
    <source>
        <dbReference type="EMBL" id="NVO58338.1"/>
    </source>
</evidence>
<feature type="domain" description="FAD-binding PCMH-type" evidence="5">
    <location>
        <begin position="9"/>
        <end position="202"/>
    </location>
</feature>